<proteinExistence type="predicted"/>
<keyword evidence="3" id="KW-1185">Reference proteome</keyword>
<evidence type="ECO:0000313" key="3">
    <source>
        <dbReference type="Proteomes" id="UP000789901"/>
    </source>
</evidence>
<evidence type="ECO:0000256" key="1">
    <source>
        <dbReference type="SAM" id="MobiDB-lite"/>
    </source>
</evidence>
<accession>A0ABN7XME6</accession>
<dbReference type="EMBL" id="CAJVQB010154395">
    <property type="protein sequence ID" value="CAG8855910.1"/>
    <property type="molecule type" value="Genomic_DNA"/>
</dbReference>
<feature type="region of interest" description="Disordered" evidence="1">
    <location>
        <begin position="22"/>
        <end position="42"/>
    </location>
</feature>
<comment type="caution">
    <text evidence="2">The sequence shown here is derived from an EMBL/GenBank/DDBJ whole genome shotgun (WGS) entry which is preliminary data.</text>
</comment>
<sequence>STNETVYLTSKRSTPTQHFMVDKNQRAKPQTSKEIKDYVSKL</sequence>
<dbReference type="Proteomes" id="UP000789901">
    <property type="component" value="Unassembled WGS sequence"/>
</dbReference>
<name>A0ABN7XME6_GIGMA</name>
<reference evidence="2 3" key="1">
    <citation type="submission" date="2021-06" db="EMBL/GenBank/DDBJ databases">
        <authorList>
            <person name="Kallberg Y."/>
            <person name="Tangrot J."/>
            <person name="Rosling A."/>
        </authorList>
    </citation>
    <scope>NUCLEOTIDE SEQUENCE [LARGE SCALE GENOMIC DNA]</scope>
    <source>
        <strain evidence="2 3">120-4 pot B 10/14</strain>
    </source>
</reference>
<feature type="non-terminal residue" evidence="2">
    <location>
        <position position="42"/>
    </location>
</feature>
<organism evidence="2 3">
    <name type="scientific">Gigaspora margarita</name>
    <dbReference type="NCBI Taxonomy" id="4874"/>
    <lineage>
        <taxon>Eukaryota</taxon>
        <taxon>Fungi</taxon>
        <taxon>Fungi incertae sedis</taxon>
        <taxon>Mucoromycota</taxon>
        <taxon>Glomeromycotina</taxon>
        <taxon>Glomeromycetes</taxon>
        <taxon>Diversisporales</taxon>
        <taxon>Gigasporaceae</taxon>
        <taxon>Gigaspora</taxon>
    </lineage>
</organism>
<gene>
    <name evidence="2" type="ORF">GMARGA_LOCUS44731</name>
</gene>
<protein>
    <submittedName>
        <fullName evidence="2">22194_t:CDS:1</fullName>
    </submittedName>
</protein>
<feature type="non-terminal residue" evidence="2">
    <location>
        <position position="1"/>
    </location>
</feature>
<evidence type="ECO:0000313" key="2">
    <source>
        <dbReference type="EMBL" id="CAG8855910.1"/>
    </source>
</evidence>